<accession>A0A085MEG0</accession>
<feature type="domain" description="MULE transposase" evidence="1">
    <location>
        <begin position="120"/>
        <end position="218"/>
    </location>
</feature>
<gene>
    <name evidence="2" type="ORF">M513_03354</name>
</gene>
<evidence type="ECO:0000313" key="3">
    <source>
        <dbReference type="Proteomes" id="UP000030764"/>
    </source>
</evidence>
<protein>
    <recommendedName>
        <fullName evidence="1">MULE transposase domain-containing protein</fullName>
    </recommendedName>
</protein>
<proteinExistence type="predicted"/>
<organism evidence="2 3">
    <name type="scientific">Trichuris suis</name>
    <name type="common">pig whipworm</name>
    <dbReference type="NCBI Taxonomy" id="68888"/>
    <lineage>
        <taxon>Eukaryota</taxon>
        <taxon>Metazoa</taxon>
        <taxon>Ecdysozoa</taxon>
        <taxon>Nematoda</taxon>
        <taxon>Enoplea</taxon>
        <taxon>Dorylaimia</taxon>
        <taxon>Trichinellida</taxon>
        <taxon>Trichuridae</taxon>
        <taxon>Trichuris</taxon>
    </lineage>
</organism>
<dbReference type="AlphaFoldDB" id="A0A085MEG0"/>
<dbReference type="PANTHER" id="PTHR47160">
    <property type="entry name" value="PUTATIVE-RELATED"/>
    <property type="match status" value="1"/>
</dbReference>
<dbReference type="Pfam" id="PF10551">
    <property type="entry name" value="MULE"/>
    <property type="match status" value="1"/>
</dbReference>
<name>A0A085MEG0_9BILA</name>
<dbReference type="PANTHER" id="PTHR47160:SF10">
    <property type="entry name" value="MULE TRANSPOSASE DOMAIN-CONTAINING PROTEIN"/>
    <property type="match status" value="1"/>
</dbReference>
<reference evidence="2 3" key="1">
    <citation type="journal article" date="2014" name="Nat. Genet.">
        <title>Genome and transcriptome of the porcine whipworm Trichuris suis.</title>
        <authorList>
            <person name="Jex A.R."/>
            <person name="Nejsum P."/>
            <person name="Schwarz E.M."/>
            <person name="Hu L."/>
            <person name="Young N.D."/>
            <person name="Hall R.S."/>
            <person name="Korhonen P.K."/>
            <person name="Liao S."/>
            <person name="Thamsborg S."/>
            <person name="Xia J."/>
            <person name="Xu P."/>
            <person name="Wang S."/>
            <person name="Scheerlinck J.P."/>
            <person name="Hofmann A."/>
            <person name="Sternberg P.W."/>
            <person name="Wang J."/>
            <person name="Gasser R.B."/>
        </authorList>
    </citation>
    <scope>NUCLEOTIDE SEQUENCE [LARGE SCALE GENOMIC DNA]</scope>
    <source>
        <strain evidence="2">DCEP-RM93M</strain>
    </source>
</reference>
<dbReference type="InterPro" id="IPR018289">
    <property type="entry name" value="MULE_transposase_dom"/>
</dbReference>
<evidence type="ECO:0000259" key="1">
    <source>
        <dbReference type="Pfam" id="PF10551"/>
    </source>
</evidence>
<dbReference type="Proteomes" id="UP000030764">
    <property type="component" value="Unassembled WGS sequence"/>
</dbReference>
<dbReference type="EMBL" id="KL363198">
    <property type="protein sequence ID" value="KFD55606.1"/>
    <property type="molecule type" value="Genomic_DNA"/>
</dbReference>
<evidence type="ECO:0000313" key="2">
    <source>
        <dbReference type="EMBL" id="KFD55606.1"/>
    </source>
</evidence>
<keyword evidence="3" id="KW-1185">Reference proteome</keyword>
<sequence length="379" mass="43815">MMCNVTKNSILQVMDNIKRQAKESSDLPCQIIQQCTTSVSPHVAAVMPSIEAIRQRIRRVRHGQRPAEPRTLAGICVPDVMRVTFSGELFLIKDKRVGNDGFLMFTTVSDLQKLESASFWIMDGTFKTVPKIFYQLYTIHAPVLRGSYRTFPFVYILMTGKSRSLYESVFEELLTFCEENGLALNPSMVLTDFELGAINACKSVFPNARNKACYFHFAHCIWRQVQNSGLAKRYCRDEEFNLKIRQLSALAFLPAEEIPDAFDLLKLHMPDEARQITEWFESNYVRGRIRKRLRNGVVVRAPTLFPPELWSTYDCMQEGFPRSQNSVEAWHRRWESLIGGSHVGVYRMIEEFRRERLQTQYGLRSLKLSLMTAQVDHAF</sequence>